<feature type="domain" description="Dof-type" evidence="11">
    <location>
        <begin position="44"/>
        <end position="98"/>
    </location>
</feature>
<feature type="region of interest" description="Disordered" evidence="10">
    <location>
        <begin position="89"/>
        <end position="168"/>
    </location>
</feature>
<keyword evidence="1 9" id="KW-0479">Metal-binding</keyword>
<evidence type="ECO:0000256" key="7">
    <source>
        <dbReference type="ARBA" id="ARBA00023242"/>
    </source>
</evidence>
<dbReference type="GO" id="GO:0003700">
    <property type="term" value="F:DNA-binding transcription factor activity"/>
    <property type="evidence" value="ECO:0007669"/>
    <property type="project" value="UniProtKB-UniRule"/>
</dbReference>
<dbReference type="GO" id="GO:0005634">
    <property type="term" value="C:nucleus"/>
    <property type="evidence" value="ECO:0007669"/>
    <property type="project" value="UniProtKB-SubCell"/>
</dbReference>
<keyword evidence="5 8" id="KW-0238">DNA-binding</keyword>
<evidence type="ECO:0000313" key="13">
    <source>
        <dbReference type="Proteomes" id="UP001327560"/>
    </source>
</evidence>
<evidence type="ECO:0000256" key="10">
    <source>
        <dbReference type="SAM" id="MobiDB-lite"/>
    </source>
</evidence>
<evidence type="ECO:0000256" key="3">
    <source>
        <dbReference type="ARBA" id="ARBA00022833"/>
    </source>
</evidence>
<gene>
    <name evidence="12" type="ORF">Cni_G02826</name>
</gene>
<dbReference type="InterPro" id="IPR003851">
    <property type="entry name" value="Znf_Dof"/>
</dbReference>
<reference evidence="12 13" key="1">
    <citation type="submission" date="2023-10" db="EMBL/GenBank/DDBJ databases">
        <title>Chromosome-scale genome assembly provides insights into flower coloration mechanisms of Canna indica.</title>
        <authorList>
            <person name="Li C."/>
        </authorList>
    </citation>
    <scope>NUCLEOTIDE SEQUENCE [LARGE SCALE GENOMIC DNA]</scope>
    <source>
        <tissue evidence="12">Flower</tissue>
    </source>
</reference>
<dbReference type="PANTHER" id="PTHR31992">
    <property type="entry name" value="DOF ZINC FINGER PROTEIN DOF1.4-RELATED"/>
    <property type="match status" value="1"/>
</dbReference>
<keyword evidence="2 8" id="KW-0863">Zinc-finger</keyword>
<accession>A0AAQ3JSK5</accession>
<evidence type="ECO:0000256" key="9">
    <source>
        <dbReference type="RuleBase" id="RU369094"/>
    </source>
</evidence>
<feature type="compositionally biased region" description="Low complexity" evidence="10">
    <location>
        <begin position="99"/>
        <end position="113"/>
    </location>
</feature>
<comment type="subcellular location">
    <subcellularLocation>
        <location evidence="8 9">Nucleus</location>
    </subcellularLocation>
</comment>
<evidence type="ECO:0000259" key="11">
    <source>
        <dbReference type="PROSITE" id="PS50884"/>
    </source>
</evidence>
<keyword evidence="4 9" id="KW-0805">Transcription regulation</keyword>
<evidence type="ECO:0000256" key="2">
    <source>
        <dbReference type="ARBA" id="ARBA00022771"/>
    </source>
</evidence>
<protein>
    <recommendedName>
        <fullName evidence="9">Dof zinc finger protein</fullName>
    </recommendedName>
</protein>
<keyword evidence="6 9" id="KW-0804">Transcription</keyword>
<name>A0AAQ3JSK5_9LILI</name>
<dbReference type="PANTHER" id="PTHR31992:SF298">
    <property type="entry name" value="DOF ZINC FINGER PROTEIN 4"/>
    <property type="match status" value="1"/>
</dbReference>
<evidence type="ECO:0000256" key="5">
    <source>
        <dbReference type="ARBA" id="ARBA00023125"/>
    </source>
</evidence>
<keyword evidence="3 9" id="KW-0862">Zinc</keyword>
<proteinExistence type="predicted"/>
<dbReference type="Proteomes" id="UP001327560">
    <property type="component" value="Chromosome 1"/>
</dbReference>
<dbReference type="Pfam" id="PF02701">
    <property type="entry name" value="Zn_ribbon_Dof"/>
    <property type="match status" value="1"/>
</dbReference>
<dbReference type="PROSITE" id="PS50884">
    <property type="entry name" value="ZF_DOF_2"/>
    <property type="match status" value="1"/>
</dbReference>
<evidence type="ECO:0000256" key="4">
    <source>
        <dbReference type="ARBA" id="ARBA00023015"/>
    </source>
</evidence>
<dbReference type="GO" id="GO:0003677">
    <property type="term" value="F:DNA binding"/>
    <property type="evidence" value="ECO:0007669"/>
    <property type="project" value="UniProtKB-UniRule"/>
</dbReference>
<evidence type="ECO:0000313" key="12">
    <source>
        <dbReference type="EMBL" id="WOK94124.1"/>
    </source>
</evidence>
<evidence type="ECO:0000256" key="6">
    <source>
        <dbReference type="ARBA" id="ARBA00023163"/>
    </source>
</evidence>
<dbReference type="InterPro" id="IPR045174">
    <property type="entry name" value="Dof"/>
</dbReference>
<dbReference type="PROSITE" id="PS01361">
    <property type="entry name" value="ZF_DOF_1"/>
    <property type="match status" value="1"/>
</dbReference>
<sequence>MQDFHPLPGRIIGAGGGNATSGGQFQGFVRYPTATARQPPPQPVKCPRCDSANTKFCYYNNYNLSQPRYFCKSCRRYWTMGGVLRNVPFGGGCRKSKRPSSSSATSKTSSKASYLPSPAKADKDHPRRRHSSSTSSSSLAASSPATAPSLDPPLPTSQISLSNPNPPFEPLPHMDAALCPAPVISLDPDAGCFMEVPLALTGYVLPDPSQVEEKTEEETIEPRWVHQPVQVDPKSVGNGLAALDWSGEIESELYDVTAALDPSPYWNLSHWMYADPSLFLP</sequence>
<dbReference type="EMBL" id="CP136890">
    <property type="protein sequence ID" value="WOK94124.1"/>
    <property type="molecule type" value="Genomic_DNA"/>
</dbReference>
<comment type="function">
    <text evidence="9">Transcription factor that binds specifically to a 5'-AA[AG]G-3' consensus core sequence.</text>
</comment>
<organism evidence="12 13">
    <name type="scientific">Canna indica</name>
    <name type="common">Indian-shot</name>
    <dbReference type="NCBI Taxonomy" id="4628"/>
    <lineage>
        <taxon>Eukaryota</taxon>
        <taxon>Viridiplantae</taxon>
        <taxon>Streptophyta</taxon>
        <taxon>Embryophyta</taxon>
        <taxon>Tracheophyta</taxon>
        <taxon>Spermatophyta</taxon>
        <taxon>Magnoliopsida</taxon>
        <taxon>Liliopsida</taxon>
        <taxon>Zingiberales</taxon>
        <taxon>Cannaceae</taxon>
        <taxon>Canna</taxon>
    </lineage>
</organism>
<evidence type="ECO:0000256" key="1">
    <source>
        <dbReference type="ARBA" id="ARBA00022723"/>
    </source>
</evidence>
<evidence type="ECO:0000256" key="8">
    <source>
        <dbReference type="PROSITE-ProRule" id="PRU00071"/>
    </source>
</evidence>
<dbReference type="AlphaFoldDB" id="A0AAQ3JSK5"/>
<keyword evidence="13" id="KW-1185">Reference proteome</keyword>
<dbReference type="GO" id="GO:0008270">
    <property type="term" value="F:zinc ion binding"/>
    <property type="evidence" value="ECO:0007669"/>
    <property type="project" value="UniProtKB-KW"/>
</dbReference>
<feature type="compositionally biased region" description="Low complexity" evidence="10">
    <location>
        <begin position="132"/>
        <end position="149"/>
    </location>
</feature>
<keyword evidence="7 8" id="KW-0539">Nucleus</keyword>